<evidence type="ECO:0000259" key="9">
    <source>
        <dbReference type="Pfam" id="PF00347"/>
    </source>
</evidence>
<evidence type="ECO:0000256" key="1">
    <source>
        <dbReference type="ARBA" id="ARBA00009356"/>
    </source>
</evidence>
<evidence type="ECO:0000256" key="4">
    <source>
        <dbReference type="ARBA" id="ARBA00022980"/>
    </source>
</evidence>
<dbReference type="GO" id="GO:0003735">
    <property type="term" value="F:structural constituent of ribosome"/>
    <property type="evidence" value="ECO:0007669"/>
    <property type="project" value="UniProtKB-UniRule"/>
</dbReference>
<evidence type="ECO:0000256" key="8">
    <source>
        <dbReference type="RuleBase" id="RU003870"/>
    </source>
</evidence>
<keyword evidence="3 6" id="KW-0694">RNA-binding</keyword>
<dbReference type="PRINTS" id="PR00059">
    <property type="entry name" value="RIBOSOMALL6"/>
</dbReference>
<dbReference type="GO" id="GO:0022625">
    <property type="term" value="C:cytosolic large ribosomal subunit"/>
    <property type="evidence" value="ECO:0007669"/>
    <property type="project" value="UniProtKB-UniRule"/>
</dbReference>
<gene>
    <name evidence="6" type="primary">rplF</name>
    <name evidence="10" type="ORF">SAMN05660686_04562</name>
</gene>
<dbReference type="HAMAP" id="MF_01365_B">
    <property type="entry name" value="Ribosomal_uL6_B"/>
    <property type="match status" value="1"/>
</dbReference>
<evidence type="ECO:0000256" key="3">
    <source>
        <dbReference type="ARBA" id="ARBA00022884"/>
    </source>
</evidence>
<feature type="domain" description="Large ribosomal subunit protein uL6 alpha-beta" evidence="9">
    <location>
        <begin position="11"/>
        <end position="82"/>
    </location>
</feature>
<evidence type="ECO:0000256" key="5">
    <source>
        <dbReference type="ARBA" id="ARBA00023274"/>
    </source>
</evidence>
<dbReference type="InterPro" id="IPR020040">
    <property type="entry name" value="Ribosomal_uL6_a/b-dom"/>
</dbReference>
<dbReference type="Pfam" id="PF00347">
    <property type="entry name" value="Ribosomal_L6"/>
    <property type="match status" value="2"/>
</dbReference>
<keyword evidence="11" id="KW-1185">Reference proteome</keyword>
<evidence type="ECO:0000256" key="2">
    <source>
        <dbReference type="ARBA" id="ARBA00022730"/>
    </source>
</evidence>
<dbReference type="InterPro" id="IPR019906">
    <property type="entry name" value="Ribosomal_uL6_bac-type"/>
</dbReference>
<comment type="subunit">
    <text evidence="6">Part of the 50S ribosomal subunit.</text>
</comment>
<comment type="caution">
    <text evidence="10">The sequence shown here is derived from an EMBL/GenBank/DDBJ whole genome shotgun (WGS) entry which is preliminary data.</text>
</comment>
<dbReference type="RefSeq" id="WP_028795243.1">
    <property type="nucleotide sequence ID" value="NZ_FNBW01000018.1"/>
</dbReference>
<keyword evidence="2 6" id="KW-0699">rRNA-binding</keyword>
<dbReference type="Proteomes" id="UP000198615">
    <property type="component" value="Unassembled WGS sequence"/>
</dbReference>
<evidence type="ECO:0000313" key="10">
    <source>
        <dbReference type="EMBL" id="SDG47821.1"/>
    </source>
</evidence>
<comment type="function">
    <text evidence="6 8">This protein binds to the 23S rRNA, and is important in its secondary structure. It is located near the subunit interface in the base of the L7/L12 stalk, and near the tRNA binding site of the peptidyltransferase center.</text>
</comment>
<organism evidence="10 11">
    <name type="scientific">Thalassobaculum litoreum DSM 18839</name>
    <dbReference type="NCBI Taxonomy" id="1123362"/>
    <lineage>
        <taxon>Bacteria</taxon>
        <taxon>Pseudomonadati</taxon>
        <taxon>Pseudomonadota</taxon>
        <taxon>Alphaproteobacteria</taxon>
        <taxon>Rhodospirillales</taxon>
        <taxon>Thalassobaculaceae</taxon>
        <taxon>Thalassobaculum</taxon>
    </lineage>
</organism>
<dbReference type="PANTHER" id="PTHR11655:SF14">
    <property type="entry name" value="LARGE RIBOSOMAL SUBUNIT PROTEIN UL6M"/>
    <property type="match status" value="1"/>
</dbReference>
<protein>
    <recommendedName>
        <fullName evidence="6">Large ribosomal subunit protein uL6</fullName>
    </recommendedName>
</protein>
<proteinExistence type="inferred from homology"/>
<keyword evidence="5 6" id="KW-0687">Ribonucleoprotein</keyword>
<dbReference type="PANTHER" id="PTHR11655">
    <property type="entry name" value="60S/50S RIBOSOMAL PROTEIN L6/L9"/>
    <property type="match status" value="1"/>
</dbReference>
<dbReference type="GO" id="GO:0019843">
    <property type="term" value="F:rRNA binding"/>
    <property type="evidence" value="ECO:0007669"/>
    <property type="project" value="UniProtKB-UniRule"/>
</dbReference>
<dbReference type="AlphaFoldDB" id="A0A8G2BM17"/>
<dbReference type="GO" id="GO:0002181">
    <property type="term" value="P:cytoplasmic translation"/>
    <property type="evidence" value="ECO:0007669"/>
    <property type="project" value="TreeGrafter"/>
</dbReference>
<dbReference type="EMBL" id="FNBW01000018">
    <property type="protein sequence ID" value="SDG47821.1"/>
    <property type="molecule type" value="Genomic_DNA"/>
</dbReference>
<reference evidence="10 11" key="1">
    <citation type="submission" date="2016-10" db="EMBL/GenBank/DDBJ databases">
        <authorList>
            <person name="Varghese N."/>
            <person name="Submissions S."/>
        </authorList>
    </citation>
    <scope>NUCLEOTIDE SEQUENCE [LARGE SCALE GENOMIC DNA]</scope>
    <source>
        <strain evidence="10 11">DSM 18839</strain>
    </source>
</reference>
<dbReference type="NCBIfam" id="TIGR03654">
    <property type="entry name" value="L6_bact"/>
    <property type="match status" value="1"/>
</dbReference>
<sequence length="177" mass="19163">MSRVGKYPVAVPDGVTIEIANDEIKAKGKLGELSAPISAEVDVVHQDNVIKVTPKRESKKSRAMWGTTRALVNNIVTGVSTGFTVNLEINGVGYRAAIEGKDLVLALGFSHPVRFPIPEGITMNCERPTAITISGSDKQRVGQLAAEIRAFRPPEPFKGKGVKYANEIILRKEGKKK</sequence>
<dbReference type="OrthoDB" id="9805007at2"/>
<comment type="similarity">
    <text evidence="1 6 7">Belongs to the universal ribosomal protein uL6 family.</text>
</comment>
<dbReference type="InterPro" id="IPR000702">
    <property type="entry name" value="Ribosomal_uL6-like"/>
</dbReference>
<keyword evidence="4 6" id="KW-0689">Ribosomal protein</keyword>
<accession>A0A8G2BM17</accession>
<dbReference type="PIRSF" id="PIRSF002162">
    <property type="entry name" value="Ribosomal_L6"/>
    <property type="match status" value="1"/>
</dbReference>
<dbReference type="FunFam" id="3.90.930.12:FF:000002">
    <property type="entry name" value="50S ribosomal protein L6"/>
    <property type="match status" value="1"/>
</dbReference>
<feature type="domain" description="Large ribosomal subunit protein uL6 alpha-beta" evidence="9">
    <location>
        <begin position="91"/>
        <end position="164"/>
    </location>
</feature>
<dbReference type="InterPro" id="IPR036789">
    <property type="entry name" value="Ribosomal_uL6-like_a/b-dom_sf"/>
</dbReference>
<evidence type="ECO:0000313" key="11">
    <source>
        <dbReference type="Proteomes" id="UP000198615"/>
    </source>
</evidence>
<dbReference type="Gene3D" id="3.90.930.12">
    <property type="entry name" value="Ribosomal protein L6, alpha-beta domain"/>
    <property type="match status" value="2"/>
</dbReference>
<evidence type="ECO:0000256" key="7">
    <source>
        <dbReference type="RuleBase" id="RU003869"/>
    </source>
</evidence>
<name>A0A8G2BM17_9PROT</name>
<evidence type="ECO:0000256" key="6">
    <source>
        <dbReference type="HAMAP-Rule" id="MF_01365"/>
    </source>
</evidence>
<dbReference type="FunFam" id="3.90.930.12:FF:000001">
    <property type="entry name" value="50S ribosomal protein L6"/>
    <property type="match status" value="1"/>
</dbReference>
<dbReference type="SUPFAM" id="SSF56053">
    <property type="entry name" value="Ribosomal protein L6"/>
    <property type="match status" value="2"/>
</dbReference>